<evidence type="ECO:0000313" key="1">
    <source>
        <dbReference type="EMBL" id="CAF3788632.1"/>
    </source>
</evidence>
<organism evidence="1 2">
    <name type="scientific">Didymodactylos carnosus</name>
    <dbReference type="NCBI Taxonomy" id="1234261"/>
    <lineage>
        <taxon>Eukaryota</taxon>
        <taxon>Metazoa</taxon>
        <taxon>Spiralia</taxon>
        <taxon>Gnathifera</taxon>
        <taxon>Rotifera</taxon>
        <taxon>Eurotatoria</taxon>
        <taxon>Bdelloidea</taxon>
        <taxon>Philodinida</taxon>
        <taxon>Philodinidae</taxon>
        <taxon>Didymodactylos</taxon>
    </lineage>
</organism>
<proteinExistence type="predicted"/>
<dbReference type="AlphaFoldDB" id="A0A8S2J2J8"/>
<reference evidence="1" key="1">
    <citation type="submission" date="2021-02" db="EMBL/GenBank/DDBJ databases">
        <authorList>
            <person name="Nowell W R."/>
        </authorList>
    </citation>
    <scope>NUCLEOTIDE SEQUENCE</scope>
</reference>
<dbReference type="EMBL" id="CAJOBA010006964">
    <property type="protein sequence ID" value="CAF3788632.1"/>
    <property type="molecule type" value="Genomic_DNA"/>
</dbReference>
<dbReference type="Proteomes" id="UP000682733">
    <property type="component" value="Unassembled WGS sequence"/>
</dbReference>
<sequence length="16" mass="1672">MMPGSQERAAIVASHS</sequence>
<accession>A0A8S2J2J8</accession>
<comment type="caution">
    <text evidence="1">The sequence shown here is derived from an EMBL/GenBank/DDBJ whole genome shotgun (WGS) entry which is preliminary data.</text>
</comment>
<protein>
    <submittedName>
        <fullName evidence="1">Uncharacterized protein</fullName>
    </submittedName>
</protein>
<gene>
    <name evidence="1" type="ORF">TMI583_LOCUS15462</name>
</gene>
<evidence type="ECO:0000313" key="2">
    <source>
        <dbReference type="Proteomes" id="UP000682733"/>
    </source>
</evidence>
<name>A0A8S2J2J8_9BILA</name>
<feature type="non-terminal residue" evidence="1">
    <location>
        <position position="16"/>
    </location>
</feature>